<keyword evidence="3" id="KW-0536">Nodulation</keyword>
<comment type="subcellular location">
    <subcellularLocation>
        <location evidence="1">Cell inner membrane</location>
    </subcellularLocation>
</comment>
<evidence type="ECO:0000256" key="8">
    <source>
        <dbReference type="ARBA" id="ARBA00022989"/>
    </source>
</evidence>
<dbReference type="Pfam" id="PF00109">
    <property type="entry name" value="ketoacyl-synt"/>
    <property type="match status" value="1"/>
</dbReference>
<evidence type="ECO:0000256" key="13">
    <source>
        <dbReference type="RuleBase" id="RU003694"/>
    </source>
</evidence>
<name>A0ABS6T5F0_9RHOB</name>
<dbReference type="InterPro" id="IPR018201">
    <property type="entry name" value="Ketoacyl_synth_AS"/>
</dbReference>
<evidence type="ECO:0000256" key="5">
    <source>
        <dbReference type="ARBA" id="ARBA00022519"/>
    </source>
</evidence>
<dbReference type="NCBIfam" id="NF005589">
    <property type="entry name" value="PRK07314.1"/>
    <property type="match status" value="1"/>
</dbReference>
<keyword evidence="5" id="KW-0997">Cell inner membrane</keyword>
<organism evidence="15 16">
    <name type="scientific">Maritimibacter dapengensis</name>
    <dbReference type="NCBI Taxonomy" id="2836868"/>
    <lineage>
        <taxon>Bacteria</taxon>
        <taxon>Pseudomonadati</taxon>
        <taxon>Pseudomonadota</taxon>
        <taxon>Alphaproteobacteria</taxon>
        <taxon>Rhodobacterales</taxon>
        <taxon>Roseobacteraceae</taxon>
        <taxon>Maritimibacter</taxon>
    </lineage>
</organism>
<evidence type="ECO:0000256" key="6">
    <source>
        <dbReference type="ARBA" id="ARBA00022679"/>
    </source>
</evidence>
<evidence type="ECO:0000256" key="4">
    <source>
        <dbReference type="ARBA" id="ARBA00022475"/>
    </source>
</evidence>
<dbReference type="InterPro" id="IPR000794">
    <property type="entry name" value="Beta-ketoacyl_synthase"/>
</dbReference>
<dbReference type="InterPro" id="IPR014031">
    <property type="entry name" value="Ketoacyl_synth_C"/>
</dbReference>
<dbReference type="SMART" id="SM00825">
    <property type="entry name" value="PKS_KS"/>
    <property type="match status" value="1"/>
</dbReference>
<reference evidence="15 16" key="1">
    <citation type="submission" date="2021-05" db="EMBL/GenBank/DDBJ databases">
        <title>Culturable bacteria isolated from Daya Bay.</title>
        <authorList>
            <person name="Zheng W."/>
            <person name="Yu S."/>
            <person name="Huang Y."/>
        </authorList>
    </citation>
    <scope>NUCLEOTIDE SEQUENCE [LARGE SCALE GENOMIC DNA]</scope>
    <source>
        <strain evidence="15 16">DP4N28-5</strain>
    </source>
</reference>
<dbReference type="PANTHER" id="PTHR11712">
    <property type="entry name" value="POLYKETIDE SYNTHASE-RELATED"/>
    <property type="match status" value="1"/>
</dbReference>
<dbReference type="PROSITE" id="PS00098">
    <property type="entry name" value="THIOLASE_1"/>
    <property type="match status" value="1"/>
</dbReference>
<keyword evidence="16" id="KW-1185">Reference proteome</keyword>
<comment type="function">
    <text evidence="10">Proposed to synthesize NOD factor fatty acyl chain. Involved in the synthesis of a highly unsaturated fatty acid moiety, which forms part of a lipo-oligosaccharide that is responsible for host specificity.</text>
</comment>
<accession>A0ABS6T5F0</accession>
<protein>
    <recommendedName>
        <fullName evidence="11">Nodulation protein E</fullName>
    </recommendedName>
    <alternativeName>
        <fullName evidence="12">Host-specificity of nodulation protein B</fullName>
    </alternativeName>
</protein>
<sequence>MTRVVITGAGTINPLGHDVASTRAAMKSGTIAIGPLELEDVERLTVRIGAQVQGFDPATRFAPQSLSLYDRFTHFALVAAREAIGQAGLSFDDDLSRRAGVVLGNSGGGMQTQDDAFRAVYQGGKTRVHPFTVPRLMSNAPTAHLSMEFGLRGPSFSVSSACASSNHAMAQAAAMVREGLADVMLTGGTEAMLTFGGIKAWEGLRVMSQTGCRAFCATRDGMVQGEGAAVFVFENYDHARARGATILAEVAGAAMTSDAGDIVMPSQDGAGSAMARALQNAGIAPSDVGYINAHGTGTRANDKVETAAIRSVFGRLADDIAVSSTKTMHGHLVGATGAVELIACLIALDEGVIAPNAGWREHDPDCDLNIVTGGARQAKVTATLSNAFAFGGMNAVLALTRA</sequence>
<evidence type="ECO:0000313" key="15">
    <source>
        <dbReference type="EMBL" id="MBV7379592.1"/>
    </source>
</evidence>
<comment type="caution">
    <text evidence="15">The sequence shown here is derived from an EMBL/GenBank/DDBJ whole genome shotgun (WGS) entry which is preliminary data.</text>
</comment>
<feature type="domain" description="Ketosynthase family 3 (KS3)" evidence="14">
    <location>
        <begin position="1"/>
        <end position="401"/>
    </location>
</feature>
<keyword evidence="6 13" id="KW-0808">Transferase</keyword>
<evidence type="ECO:0000256" key="7">
    <source>
        <dbReference type="ARBA" id="ARBA00022692"/>
    </source>
</evidence>
<evidence type="ECO:0000256" key="3">
    <source>
        <dbReference type="ARBA" id="ARBA00022458"/>
    </source>
</evidence>
<evidence type="ECO:0000256" key="1">
    <source>
        <dbReference type="ARBA" id="ARBA00004533"/>
    </source>
</evidence>
<keyword evidence="9" id="KW-0472">Membrane</keyword>
<evidence type="ECO:0000259" key="14">
    <source>
        <dbReference type="PROSITE" id="PS52004"/>
    </source>
</evidence>
<dbReference type="InterPro" id="IPR014030">
    <property type="entry name" value="Ketoacyl_synth_N"/>
</dbReference>
<dbReference type="CDD" id="cd00834">
    <property type="entry name" value="KAS_I_II"/>
    <property type="match status" value="1"/>
</dbReference>
<comment type="similarity">
    <text evidence="2 13">Belongs to the thiolase-like superfamily. Beta-ketoacyl-ACP synthases family.</text>
</comment>
<evidence type="ECO:0000256" key="11">
    <source>
        <dbReference type="ARBA" id="ARBA00039445"/>
    </source>
</evidence>
<evidence type="ECO:0000256" key="10">
    <source>
        <dbReference type="ARBA" id="ARBA00037576"/>
    </source>
</evidence>
<dbReference type="RefSeq" id="WP_218392709.1">
    <property type="nucleotide sequence ID" value="NZ_JAHUZE010000002.1"/>
</dbReference>
<keyword evidence="8" id="KW-1133">Transmembrane helix</keyword>
<evidence type="ECO:0000256" key="9">
    <source>
        <dbReference type="ARBA" id="ARBA00023136"/>
    </source>
</evidence>
<evidence type="ECO:0000256" key="12">
    <source>
        <dbReference type="ARBA" id="ARBA00041756"/>
    </source>
</evidence>
<gene>
    <name evidence="15" type="ORF">KJP28_11695</name>
</gene>
<proteinExistence type="inferred from homology"/>
<evidence type="ECO:0000313" key="16">
    <source>
        <dbReference type="Proteomes" id="UP000756530"/>
    </source>
</evidence>
<dbReference type="Pfam" id="PF02801">
    <property type="entry name" value="Ketoacyl-synt_C"/>
    <property type="match status" value="1"/>
</dbReference>
<dbReference type="PROSITE" id="PS00606">
    <property type="entry name" value="KS3_1"/>
    <property type="match status" value="1"/>
</dbReference>
<keyword evidence="4" id="KW-1003">Cell membrane</keyword>
<dbReference type="InterPro" id="IPR020841">
    <property type="entry name" value="PKS_Beta-ketoAc_synthase_dom"/>
</dbReference>
<evidence type="ECO:0000256" key="2">
    <source>
        <dbReference type="ARBA" id="ARBA00008467"/>
    </source>
</evidence>
<dbReference type="PROSITE" id="PS52004">
    <property type="entry name" value="KS3_2"/>
    <property type="match status" value="1"/>
</dbReference>
<dbReference type="Proteomes" id="UP000756530">
    <property type="component" value="Unassembled WGS sequence"/>
</dbReference>
<dbReference type="PANTHER" id="PTHR11712:SF352">
    <property type="entry name" value="3-OXOACYL-[ACYL-CARRIER-PROTEIN] SYNTHASE"/>
    <property type="match status" value="1"/>
</dbReference>
<dbReference type="EMBL" id="JAHUZE010000002">
    <property type="protein sequence ID" value="MBV7379592.1"/>
    <property type="molecule type" value="Genomic_DNA"/>
</dbReference>
<keyword evidence="7" id="KW-0812">Transmembrane</keyword>
<dbReference type="InterPro" id="IPR020615">
    <property type="entry name" value="Thiolase_acyl_enz_int_AS"/>
</dbReference>